<sequence length="334" mass="38129">RFVLSFPQNSSSATYAAHVHCTWTFKYEHPVELHFSYIDLQNASQVSGKCLDYLQLKSQYASYATCGYLANYTIDSNIISKDSFKLTFHSDDSIEGRGFEVIIERAGKCNRTYTSLSGRLTYTSNAWTSRGLCNDTIVVPEEYNLNFYFQYFGFSHYNCTKLHFRISELKTNKTIYERCRNSYKNVEVYTNTNAVRIEASEFSAIPMFYVSSERNLIPGCGGSLPFTDGIIASPHYENDRNYSECRWNITVPSPNVILINFQSFNMGPITNCHLDNVQVYDIMPDGSEKLLQTFCGPDIPNDLTSTSSRVAIISKKSPNFDGTDWSVVYRVHQH</sequence>
<dbReference type="PROSITE" id="PS01180">
    <property type="entry name" value="CUB"/>
    <property type="match status" value="2"/>
</dbReference>
<proteinExistence type="predicted"/>
<reference evidence="5" key="1">
    <citation type="submission" date="2020-05" db="UniProtKB">
        <authorList>
            <consortium name="EnsemblMetazoa"/>
        </authorList>
    </citation>
    <scope>IDENTIFICATION</scope>
    <source>
        <strain evidence="5">USDA</strain>
    </source>
</reference>
<gene>
    <name evidence="5" type="primary">106094467</name>
</gene>
<dbReference type="VEuPathDB" id="VectorBase:SCAU011685"/>
<organism evidence="5 6">
    <name type="scientific">Stomoxys calcitrans</name>
    <name type="common">Stable fly</name>
    <name type="synonym">Conops calcitrans</name>
    <dbReference type="NCBI Taxonomy" id="35570"/>
    <lineage>
        <taxon>Eukaryota</taxon>
        <taxon>Metazoa</taxon>
        <taxon>Ecdysozoa</taxon>
        <taxon>Arthropoda</taxon>
        <taxon>Hexapoda</taxon>
        <taxon>Insecta</taxon>
        <taxon>Pterygota</taxon>
        <taxon>Neoptera</taxon>
        <taxon>Endopterygota</taxon>
        <taxon>Diptera</taxon>
        <taxon>Brachycera</taxon>
        <taxon>Muscomorpha</taxon>
        <taxon>Muscoidea</taxon>
        <taxon>Muscidae</taxon>
        <taxon>Stomoxys</taxon>
    </lineage>
</organism>
<feature type="domain" description="CUB" evidence="4">
    <location>
        <begin position="1"/>
        <end position="106"/>
    </location>
</feature>
<dbReference type="PANTHER" id="PTHR24251">
    <property type="entry name" value="OVOCHYMASE-RELATED"/>
    <property type="match status" value="1"/>
</dbReference>
<dbReference type="SMART" id="SM00042">
    <property type="entry name" value="CUB"/>
    <property type="match status" value="2"/>
</dbReference>
<protein>
    <recommendedName>
        <fullName evidence="4">CUB domain-containing protein</fullName>
    </recommendedName>
</protein>
<dbReference type="AlphaFoldDB" id="A0A1I8PW59"/>
<dbReference type="CDD" id="cd00041">
    <property type="entry name" value="CUB"/>
    <property type="match status" value="1"/>
</dbReference>
<feature type="domain" description="CUB" evidence="4">
    <location>
        <begin position="220"/>
        <end position="332"/>
    </location>
</feature>
<keyword evidence="6" id="KW-1185">Reference proteome</keyword>
<dbReference type="Proteomes" id="UP000095300">
    <property type="component" value="Unassembled WGS sequence"/>
</dbReference>
<evidence type="ECO:0000313" key="5">
    <source>
        <dbReference type="EnsemblMetazoa" id="SCAU011685-PA"/>
    </source>
</evidence>
<dbReference type="InterPro" id="IPR035914">
    <property type="entry name" value="Sperma_CUB_dom_sf"/>
</dbReference>
<keyword evidence="1" id="KW-0677">Repeat</keyword>
<evidence type="ECO:0000256" key="3">
    <source>
        <dbReference type="PROSITE-ProRule" id="PRU00059"/>
    </source>
</evidence>
<keyword evidence="2" id="KW-1015">Disulfide bond</keyword>
<comment type="caution">
    <text evidence="3">Lacks conserved residue(s) required for the propagation of feature annotation.</text>
</comment>
<evidence type="ECO:0000259" key="4">
    <source>
        <dbReference type="PROSITE" id="PS01180"/>
    </source>
</evidence>
<dbReference type="EnsemblMetazoa" id="SCAU011685-RA">
    <property type="protein sequence ID" value="SCAU011685-PA"/>
    <property type="gene ID" value="SCAU011685"/>
</dbReference>
<dbReference type="SUPFAM" id="SSF49854">
    <property type="entry name" value="Spermadhesin, CUB domain"/>
    <property type="match status" value="3"/>
</dbReference>
<evidence type="ECO:0000256" key="2">
    <source>
        <dbReference type="ARBA" id="ARBA00023157"/>
    </source>
</evidence>
<dbReference type="STRING" id="35570.A0A1I8PW59"/>
<evidence type="ECO:0000313" key="6">
    <source>
        <dbReference type="Proteomes" id="UP000095300"/>
    </source>
</evidence>
<dbReference type="Pfam" id="PF00431">
    <property type="entry name" value="CUB"/>
    <property type="match status" value="2"/>
</dbReference>
<dbReference type="InterPro" id="IPR000859">
    <property type="entry name" value="CUB_dom"/>
</dbReference>
<name>A0A1I8PW59_STOCA</name>
<evidence type="ECO:0000256" key="1">
    <source>
        <dbReference type="ARBA" id="ARBA00022737"/>
    </source>
</evidence>
<dbReference type="Gene3D" id="2.60.120.290">
    <property type="entry name" value="Spermadhesin, CUB domain"/>
    <property type="match status" value="2"/>
</dbReference>
<accession>A0A1I8PW59</accession>